<evidence type="ECO:0000313" key="1">
    <source>
        <dbReference type="EMBL" id="CRK97704.1"/>
    </source>
</evidence>
<proteinExistence type="predicted"/>
<sequence length="79" mass="8972">MSFQHLKVLLLHSTFAVFMKLFIQKTFYCISFVAREISGIVKLNENVPSSFHLSQVLCLSFSSSKAVRMSSKASELLRI</sequence>
<reference evidence="1 2" key="1">
    <citation type="submission" date="2015-04" db="EMBL/GenBank/DDBJ databases">
        <authorList>
            <person name="Syromyatnikov M.Y."/>
            <person name="Popov V.N."/>
        </authorList>
    </citation>
    <scope>NUCLEOTIDE SEQUENCE [LARGE SCALE GENOMIC DNA]</scope>
</reference>
<dbReference type="EMBL" id="CVRI01000047">
    <property type="protein sequence ID" value="CRK97704.1"/>
    <property type="molecule type" value="Genomic_DNA"/>
</dbReference>
<gene>
    <name evidence="1" type="ORF">CLUMA_CG011084</name>
</gene>
<evidence type="ECO:0000313" key="2">
    <source>
        <dbReference type="Proteomes" id="UP000183832"/>
    </source>
</evidence>
<protein>
    <submittedName>
        <fullName evidence="1">CLUMA_CG011084, isoform A</fullName>
    </submittedName>
</protein>
<dbReference type="AlphaFoldDB" id="A0A1J1IBU7"/>
<keyword evidence="2" id="KW-1185">Reference proteome</keyword>
<dbReference type="Proteomes" id="UP000183832">
    <property type="component" value="Unassembled WGS sequence"/>
</dbReference>
<name>A0A1J1IBU7_9DIPT</name>
<organism evidence="1 2">
    <name type="scientific">Clunio marinus</name>
    <dbReference type="NCBI Taxonomy" id="568069"/>
    <lineage>
        <taxon>Eukaryota</taxon>
        <taxon>Metazoa</taxon>
        <taxon>Ecdysozoa</taxon>
        <taxon>Arthropoda</taxon>
        <taxon>Hexapoda</taxon>
        <taxon>Insecta</taxon>
        <taxon>Pterygota</taxon>
        <taxon>Neoptera</taxon>
        <taxon>Endopterygota</taxon>
        <taxon>Diptera</taxon>
        <taxon>Nematocera</taxon>
        <taxon>Chironomoidea</taxon>
        <taxon>Chironomidae</taxon>
        <taxon>Clunio</taxon>
    </lineage>
</organism>
<accession>A0A1J1IBU7</accession>